<dbReference type="Proteomes" id="UP000266183">
    <property type="component" value="Chromosome"/>
</dbReference>
<keyword evidence="2" id="KW-1185">Reference proteome</keyword>
<name>A0A385SNI4_9BACT</name>
<evidence type="ECO:0000313" key="2">
    <source>
        <dbReference type="Proteomes" id="UP000266183"/>
    </source>
</evidence>
<dbReference type="InterPro" id="IPR045990">
    <property type="entry name" value="DUF5946"/>
</dbReference>
<protein>
    <submittedName>
        <fullName evidence="1">Uncharacterized protein</fullName>
    </submittedName>
</protein>
<reference evidence="2" key="1">
    <citation type="submission" date="2018-09" db="EMBL/GenBank/DDBJ databases">
        <title>Chryseolinea sp. KIS68-18 isolated from soil.</title>
        <authorList>
            <person name="Weon H.-Y."/>
            <person name="Kwon S.-W."/>
            <person name="Lee S.A."/>
        </authorList>
    </citation>
    <scope>NUCLEOTIDE SEQUENCE [LARGE SCALE GENOMIC DNA]</scope>
    <source>
        <strain evidence="2">KIS68-18</strain>
    </source>
</reference>
<dbReference type="RefSeq" id="WP_119756580.1">
    <property type="nucleotide sequence ID" value="NZ_CP032382.1"/>
</dbReference>
<dbReference type="OrthoDB" id="158614at2"/>
<dbReference type="AlphaFoldDB" id="A0A385SNI4"/>
<dbReference type="KEGG" id="chk:D4L85_23360"/>
<evidence type="ECO:0000313" key="1">
    <source>
        <dbReference type="EMBL" id="AYB33343.1"/>
    </source>
</evidence>
<accession>A0A385SNI4</accession>
<sequence>MSEQYHELSFYTLAHPDNLYFIHQHIVDAQTAQTADARTKPIAIIYALSGLYLMIEKNYTGRQVQQAHLQLSKNKKNLPSFRLPEKRGEITVQEVLKAPPGPERDAAIRDWCVSVWEAYRSVRDIIIRYCDENLK</sequence>
<gene>
    <name evidence="1" type="ORF">D4L85_23360</name>
</gene>
<proteinExistence type="predicted"/>
<organism evidence="1 2">
    <name type="scientific">Chryseolinea soli</name>
    <dbReference type="NCBI Taxonomy" id="2321403"/>
    <lineage>
        <taxon>Bacteria</taxon>
        <taxon>Pseudomonadati</taxon>
        <taxon>Bacteroidota</taxon>
        <taxon>Cytophagia</taxon>
        <taxon>Cytophagales</taxon>
        <taxon>Fulvivirgaceae</taxon>
        <taxon>Chryseolinea</taxon>
    </lineage>
</organism>
<dbReference type="Pfam" id="PF19371">
    <property type="entry name" value="DUF5946"/>
    <property type="match status" value="1"/>
</dbReference>
<dbReference type="EMBL" id="CP032382">
    <property type="protein sequence ID" value="AYB33343.1"/>
    <property type="molecule type" value="Genomic_DNA"/>
</dbReference>